<comment type="caution">
    <text evidence="1">The sequence shown here is derived from an EMBL/GenBank/DDBJ whole genome shotgun (WGS) entry which is preliminary data.</text>
</comment>
<gene>
    <name evidence="1" type="ORF">COB67_12260</name>
</gene>
<dbReference type="EMBL" id="NVSR01000133">
    <property type="protein sequence ID" value="PCI23924.1"/>
    <property type="molecule type" value="Genomic_DNA"/>
</dbReference>
<reference evidence="2" key="1">
    <citation type="submission" date="2017-08" db="EMBL/GenBank/DDBJ databases">
        <title>A dynamic microbial community with high functional redundancy inhabits the cold, oxic subseafloor aquifer.</title>
        <authorList>
            <person name="Tully B.J."/>
            <person name="Wheat C.G."/>
            <person name="Glazer B.T."/>
            <person name="Huber J.A."/>
        </authorList>
    </citation>
    <scope>NUCLEOTIDE SEQUENCE [LARGE SCALE GENOMIC DNA]</scope>
</reference>
<name>A0A2A4SS21_9DELT</name>
<proteinExistence type="predicted"/>
<protein>
    <submittedName>
        <fullName evidence="1">Uncharacterized protein</fullName>
    </submittedName>
</protein>
<organism evidence="1 2">
    <name type="scientific">SAR324 cluster bacterium</name>
    <dbReference type="NCBI Taxonomy" id="2024889"/>
    <lineage>
        <taxon>Bacteria</taxon>
        <taxon>Deltaproteobacteria</taxon>
        <taxon>SAR324 cluster</taxon>
    </lineage>
</organism>
<dbReference type="AlphaFoldDB" id="A0A2A4SS21"/>
<sequence>MRINYSPQWGQIAKRRINQAFNQAYQNTVSDQDIERLNKLFSEIQICLHFIVECDSNIHKKKILPQLIRSFEEESGLILMLS</sequence>
<dbReference type="Proteomes" id="UP000218113">
    <property type="component" value="Unassembled WGS sequence"/>
</dbReference>
<evidence type="ECO:0000313" key="2">
    <source>
        <dbReference type="Proteomes" id="UP000218113"/>
    </source>
</evidence>
<evidence type="ECO:0000313" key="1">
    <source>
        <dbReference type="EMBL" id="PCI23924.1"/>
    </source>
</evidence>
<accession>A0A2A4SS21</accession>